<accession>A0A5B7IS21</accession>
<name>A0A5B7IS21_PORTR</name>
<protein>
    <submittedName>
        <fullName evidence="1">Uncharacterized protein</fullName>
    </submittedName>
</protein>
<reference evidence="1 2" key="1">
    <citation type="submission" date="2019-05" db="EMBL/GenBank/DDBJ databases">
        <title>Another draft genome of Portunus trituberculatus and its Hox gene families provides insights of decapod evolution.</title>
        <authorList>
            <person name="Jeong J.-H."/>
            <person name="Song I."/>
            <person name="Kim S."/>
            <person name="Choi T."/>
            <person name="Kim D."/>
            <person name="Ryu S."/>
            <person name="Kim W."/>
        </authorList>
    </citation>
    <scope>NUCLEOTIDE SEQUENCE [LARGE SCALE GENOMIC DNA]</scope>
    <source>
        <tissue evidence="1">Muscle</tissue>
    </source>
</reference>
<dbReference type="EMBL" id="VSRR010062635">
    <property type="protein sequence ID" value="MPC83478.1"/>
    <property type="molecule type" value="Genomic_DNA"/>
</dbReference>
<keyword evidence="2" id="KW-1185">Reference proteome</keyword>
<proteinExistence type="predicted"/>
<comment type="caution">
    <text evidence="1">The sequence shown here is derived from an EMBL/GenBank/DDBJ whole genome shotgun (WGS) entry which is preliminary data.</text>
</comment>
<evidence type="ECO:0000313" key="1">
    <source>
        <dbReference type="EMBL" id="MPC83478.1"/>
    </source>
</evidence>
<gene>
    <name evidence="1" type="ORF">E2C01_078190</name>
</gene>
<dbReference type="Proteomes" id="UP000324222">
    <property type="component" value="Unassembled WGS sequence"/>
</dbReference>
<dbReference type="AlphaFoldDB" id="A0A5B7IS21"/>
<organism evidence="1 2">
    <name type="scientific">Portunus trituberculatus</name>
    <name type="common">Swimming crab</name>
    <name type="synonym">Neptunus trituberculatus</name>
    <dbReference type="NCBI Taxonomy" id="210409"/>
    <lineage>
        <taxon>Eukaryota</taxon>
        <taxon>Metazoa</taxon>
        <taxon>Ecdysozoa</taxon>
        <taxon>Arthropoda</taxon>
        <taxon>Crustacea</taxon>
        <taxon>Multicrustacea</taxon>
        <taxon>Malacostraca</taxon>
        <taxon>Eumalacostraca</taxon>
        <taxon>Eucarida</taxon>
        <taxon>Decapoda</taxon>
        <taxon>Pleocyemata</taxon>
        <taxon>Brachyura</taxon>
        <taxon>Eubrachyura</taxon>
        <taxon>Portunoidea</taxon>
        <taxon>Portunidae</taxon>
        <taxon>Portuninae</taxon>
        <taxon>Portunus</taxon>
    </lineage>
</organism>
<evidence type="ECO:0000313" key="2">
    <source>
        <dbReference type="Proteomes" id="UP000324222"/>
    </source>
</evidence>
<sequence>MGYGPKANHSFFHHQFTSIPSTLDTPHGSSHDLQFTPLKTPYQVSLTTSLSTSYQLLSVSVSNQYTSQHSEKHIKQVKITNKSRSTEYVAVFPGHKREREQVTCGE</sequence>